<dbReference type="GO" id="GO:0003684">
    <property type="term" value="F:damaged DNA binding"/>
    <property type="evidence" value="ECO:0007669"/>
    <property type="project" value="TreeGrafter"/>
</dbReference>
<evidence type="ECO:0000256" key="14">
    <source>
        <dbReference type="ARBA" id="ARBA00022843"/>
    </source>
</evidence>
<evidence type="ECO:0000256" key="13">
    <source>
        <dbReference type="ARBA" id="ARBA00022839"/>
    </source>
</evidence>
<dbReference type="GO" id="GO:0000781">
    <property type="term" value="C:chromosome, telomeric region"/>
    <property type="evidence" value="ECO:0007669"/>
    <property type="project" value="UniProtKB-SubCell"/>
</dbReference>
<keyword evidence="12" id="KW-0378">Hydrolase</keyword>
<evidence type="ECO:0000256" key="17">
    <source>
        <dbReference type="ARBA" id="ARBA00023212"/>
    </source>
</evidence>
<dbReference type="CDD" id="cd16273">
    <property type="entry name" value="SNM1A-1C-like_MBL-fold"/>
    <property type="match status" value="1"/>
</dbReference>
<evidence type="ECO:0000256" key="11">
    <source>
        <dbReference type="ARBA" id="ARBA00022763"/>
    </source>
</evidence>
<keyword evidence="14" id="KW-0832">Ubl conjugation</keyword>
<dbReference type="Proteomes" id="UP000472268">
    <property type="component" value="Chromosome 8"/>
</dbReference>
<comment type="subcellular location">
    <subcellularLocation>
        <location evidence="4">Chromosome</location>
        <location evidence="4">Telomere</location>
    </subcellularLocation>
    <subcellularLocation>
        <location evidence="3">Cytoplasm</location>
        <location evidence="3">Cytoskeleton</location>
        <location evidence="3">Microtubule organizing center</location>
        <location evidence="3">Centrosome</location>
    </subcellularLocation>
    <subcellularLocation>
        <location evidence="2">Nucleus</location>
    </subcellularLocation>
</comment>
<evidence type="ECO:0000256" key="12">
    <source>
        <dbReference type="ARBA" id="ARBA00022801"/>
    </source>
</evidence>
<dbReference type="Gene3D" id="3.40.50.12650">
    <property type="match status" value="1"/>
</dbReference>
<evidence type="ECO:0000256" key="19">
    <source>
        <dbReference type="ARBA" id="ARBA00039555"/>
    </source>
</evidence>
<evidence type="ECO:0000313" key="25">
    <source>
        <dbReference type="Proteomes" id="UP000472268"/>
    </source>
</evidence>
<evidence type="ECO:0000313" key="24">
    <source>
        <dbReference type="Ensembl" id="ENSSSUP00005036857.1"/>
    </source>
</evidence>
<dbReference type="GO" id="GO:0005634">
    <property type="term" value="C:nucleus"/>
    <property type="evidence" value="ECO:0007669"/>
    <property type="project" value="UniProtKB-SubCell"/>
</dbReference>
<keyword evidence="25" id="KW-1185">Reference proteome</keyword>
<reference evidence="24" key="2">
    <citation type="submission" date="2025-08" db="UniProtKB">
        <authorList>
            <consortium name="Ensembl"/>
        </authorList>
    </citation>
    <scope>IDENTIFICATION</scope>
</reference>
<evidence type="ECO:0000256" key="3">
    <source>
        <dbReference type="ARBA" id="ARBA00004300"/>
    </source>
</evidence>
<evidence type="ECO:0000256" key="9">
    <source>
        <dbReference type="ARBA" id="ARBA00022499"/>
    </source>
</evidence>
<evidence type="ECO:0000256" key="18">
    <source>
        <dbReference type="ARBA" id="ARBA00023242"/>
    </source>
</evidence>
<dbReference type="InterPro" id="IPR036866">
    <property type="entry name" value="RibonucZ/Hydroxyglut_hydro"/>
</dbReference>
<feature type="compositionally biased region" description="Polar residues" evidence="22">
    <location>
        <begin position="371"/>
        <end position="382"/>
    </location>
</feature>
<evidence type="ECO:0000256" key="21">
    <source>
        <dbReference type="ARBA" id="ARBA00042738"/>
    </source>
</evidence>
<proteinExistence type="inferred from homology"/>
<keyword evidence="7" id="KW-0158">Chromosome</keyword>
<keyword evidence="16" id="KW-0234">DNA repair</keyword>
<comment type="similarity">
    <text evidence="5">Belongs to the DNA repair metallo-beta-lactamase (DRMBL) family.</text>
</comment>
<evidence type="ECO:0000256" key="4">
    <source>
        <dbReference type="ARBA" id="ARBA00004574"/>
    </source>
</evidence>
<evidence type="ECO:0000256" key="7">
    <source>
        <dbReference type="ARBA" id="ARBA00022454"/>
    </source>
</evidence>
<protein>
    <recommendedName>
        <fullName evidence="19">5' exonuclease Apollo</fullName>
        <ecNumber evidence="6">3.5.2.6</ecNumber>
    </recommendedName>
    <alternativeName>
        <fullName evidence="20">DNA cross-link repair 1B protein</fullName>
    </alternativeName>
    <alternativeName>
        <fullName evidence="21">SNM1 homolog B</fullName>
    </alternativeName>
</protein>
<dbReference type="PANTHER" id="PTHR23240:SF26">
    <property type="entry name" value="5' EXONUCLEASE APOLLO"/>
    <property type="match status" value="1"/>
</dbReference>
<evidence type="ECO:0000256" key="2">
    <source>
        <dbReference type="ARBA" id="ARBA00004123"/>
    </source>
</evidence>
<dbReference type="FunFam" id="3.60.15.10:FF:000022">
    <property type="entry name" value="DNA cross-link repair 1B"/>
    <property type="match status" value="1"/>
</dbReference>
<keyword evidence="10" id="KW-0540">Nuclease</keyword>
<evidence type="ECO:0000259" key="23">
    <source>
        <dbReference type="SMART" id="SM00849"/>
    </source>
</evidence>
<evidence type="ECO:0000256" key="22">
    <source>
        <dbReference type="SAM" id="MobiDB-lite"/>
    </source>
</evidence>
<keyword evidence="17" id="KW-0206">Cytoskeleton</keyword>
<dbReference type="SMART" id="SM00849">
    <property type="entry name" value="Lactamase_B"/>
    <property type="match status" value="1"/>
</dbReference>
<comment type="catalytic activity">
    <reaction evidence="1">
        <text>a beta-lactam + H2O = a substituted beta-amino acid</text>
        <dbReference type="Rhea" id="RHEA:20401"/>
        <dbReference type="ChEBI" id="CHEBI:15377"/>
        <dbReference type="ChEBI" id="CHEBI:35627"/>
        <dbReference type="ChEBI" id="CHEBI:140347"/>
        <dbReference type="EC" id="3.5.2.6"/>
    </reaction>
</comment>
<dbReference type="InterPro" id="IPR011084">
    <property type="entry name" value="DRMBL"/>
</dbReference>
<organism evidence="24 25">
    <name type="scientific">Suricata suricatta</name>
    <name type="common">Meerkat</name>
    <dbReference type="NCBI Taxonomy" id="37032"/>
    <lineage>
        <taxon>Eukaryota</taxon>
        <taxon>Metazoa</taxon>
        <taxon>Chordata</taxon>
        <taxon>Craniata</taxon>
        <taxon>Vertebrata</taxon>
        <taxon>Euteleostomi</taxon>
        <taxon>Mammalia</taxon>
        <taxon>Eutheria</taxon>
        <taxon>Laurasiatheria</taxon>
        <taxon>Carnivora</taxon>
        <taxon>Feliformia</taxon>
        <taxon>Herpestidae</taxon>
        <taxon>Suricata</taxon>
    </lineage>
</organism>
<dbReference type="PANTHER" id="PTHR23240">
    <property type="entry name" value="DNA CROSS-LINK REPAIR PROTEIN PSO2/SNM1-RELATED"/>
    <property type="match status" value="1"/>
</dbReference>
<gene>
    <name evidence="24" type="primary">HIPK1</name>
</gene>
<keyword evidence="13" id="KW-0269">Exonuclease</keyword>
<evidence type="ECO:0000256" key="8">
    <source>
        <dbReference type="ARBA" id="ARBA00022490"/>
    </source>
</evidence>
<evidence type="ECO:0000256" key="10">
    <source>
        <dbReference type="ARBA" id="ARBA00022722"/>
    </source>
</evidence>
<dbReference type="GO" id="GO:0005813">
    <property type="term" value="C:centrosome"/>
    <property type="evidence" value="ECO:0007669"/>
    <property type="project" value="UniProtKB-SubCell"/>
</dbReference>
<dbReference type="GO" id="GO:0008800">
    <property type="term" value="F:beta-lactamase activity"/>
    <property type="evidence" value="ECO:0007669"/>
    <property type="project" value="UniProtKB-EC"/>
</dbReference>
<dbReference type="CDD" id="cd11662">
    <property type="entry name" value="apollo_TRF2_binding"/>
    <property type="match status" value="1"/>
</dbReference>
<dbReference type="GO" id="GO:0036297">
    <property type="term" value="P:interstrand cross-link repair"/>
    <property type="evidence" value="ECO:0007669"/>
    <property type="project" value="TreeGrafter"/>
</dbReference>
<dbReference type="Gene3D" id="3.60.15.10">
    <property type="entry name" value="Ribonuclease Z/Hydroxyacylglutathione hydrolase-like"/>
    <property type="match status" value="1"/>
</dbReference>
<evidence type="ECO:0000256" key="20">
    <source>
        <dbReference type="ARBA" id="ARBA00041693"/>
    </source>
</evidence>
<dbReference type="EC" id="3.5.2.6" evidence="6"/>
<accession>A0A673VSE7</accession>
<keyword evidence="15" id="KW-0779">Telomere</keyword>
<evidence type="ECO:0000256" key="6">
    <source>
        <dbReference type="ARBA" id="ARBA00012865"/>
    </source>
</evidence>
<keyword evidence="18" id="KW-0539">Nucleus</keyword>
<sequence length="551" mass="62003">MKILLGTFQPATMNGALIPHTPIAVDFWSLRRAGSARLFFLSHMHSDHTVGLSSTWARPLYCSPITAYLVHRHLQVSKKWIRALEVGENHVLPLDEIGRETMTVTLLDANHCPGSVMFLFEGYFGTILYTGDFRYTPSMLKEPALKLGKQIHTLYLDNTNCNPAWVLPSRQEAARQIIELIRKHPQHHVKIGLYSLGKESLLEQLALEFQTWVVLSPRRLELVQLLGLADVFTVEEKAGRIHAVDHMEICHSAMLLWNQTHPTIAILPTSRKIYRSHPDIHVIPYSDHSSYSELRAFVAALKPCQVVPIVSRQPCTDYFQDSLSPRLSVPLIPDSVQQYMKSSSRNPSLLWLLLEKKLKRPRTRGVVFDSFQDTADQSQPDTVSKKAKNEHLSGRLAKQASHHPLQIKKPLFPDLCHQERDGAVPFSESQKMGTVLTTPLSVSVHLQPTDEEFMSLETGEEIGVGPLSAPRGGHDGSAATGNPSAWTGQDFPLTQTSEASPLWAPEFRGLALKYLLTPVNSFQAQFSSKGFDQQVEKYHKHLLKYREESAE</sequence>
<dbReference type="OrthoDB" id="262529at2759"/>
<evidence type="ECO:0000256" key="16">
    <source>
        <dbReference type="ARBA" id="ARBA00023204"/>
    </source>
</evidence>
<dbReference type="InterPro" id="IPR001279">
    <property type="entry name" value="Metallo-B-lactamas"/>
</dbReference>
<reference evidence="24 25" key="1">
    <citation type="submission" date="2019-05" db="EMBL/GenBank/DDBJ databases">
        <title>A Chromosome-scale Meerkat (S. suricatta) Genome Assembly.</title>
        <authorList>
            <person name="Dudchenko O."/>
            <person name="Lieberman Aiden E."/>
            <person name="Tung J."/>
            <person name="Barreiro L.B."/>
            <person name="Clutton-Brock T.H."/>
        </authorList>
    </citation>
    <scope>NUCLEOTIDE SEQUENCE [LARGE SCALE GENOMIC DNA]</scope>
</reference>
<feature type="compositionally biased region" description="Basic and acidic residues" evidence="22">
    <location>
        <begin position="383"/>
        <end position="393"/>
    </location>
</feature>
<dbReference type="GO" id="GO:0035312">
    <property type="term" value="F:5'-3' DNA exonuclease activity"/>
    <property type="evidence" value="ECO:0007669"/>
    <property type="project" value="TreeGrafter"/>
</dbReference>
<dbReference type="GO" id="GO:0006303">
    <property type="term" value="P:double-strand break repair via nonhomologous end joining"/>
    <property type="evidence" value="ECO:0007669"/>
    <property type="project" value="TreeGrafter"/>
</dbReference>
<dbReference type="Pfam" id="PF07522">
    <property type="entry name" value="DRMBL"/>
    <property type="match status" value="1"/>
</dbReference>
<keyword evidence="8" id="KW-0963">Cytoplasm</keyword>
<evidence type="ECO:0000256" key="1">
    <source>
        <dbReference type="ARBA" id="ARBA00001526"/>
    </source>
</evidence>
<reference evidence="24" key="3">
    <citation type="submission" date="2025-09" db="UniProtKB">
        <authorList>
            <consortium name="Ensembl"/>
        </authorList>
    </citation>
    <scope>IDENTIFICATION</scope>
</reference>
<dbReference type="FunFam" id="3.40.50.12650:FF:000003">
    <property type="entry name" value="DNA cross-link repair 1B"/>
    <property type="match status" value="1"/>
</dbReference>
<keyword evidence="9" id="KW-1017">Isopeptide bond</keyword>
<dbReference type="AlphaFoldDB" id="A0A673VSE7"/>
<feature type="region of interest" description="Disordered" evidence="22">
    <location>
        <begin position="370"/>
        <end position="403"/>
    </location>
</feature>
<dbReference type="GO" id="GO:0031848">
    <property type="term" value="P:protection from non-homologous end joining at telomere"/>
    <property type="evidence" value="ECO:0007669"/>
    <property type="project" value="UniProtKB-ARBA"/>
</dbReference>
<evidence type="ECO:0000256" key="5">
    <source>
        <dbReference type="ARBA" id="ARBA00010304"/>
    </source>
</evidence>
<dbReference type="SUPFAM" id="SSF56281">
    <property type="entry name" value="Metallo-hydrolase/oxidoreductase"/>
    <property type="match status" value="1"/>
</dbReference>
<dbReference type="Ensembl" id="ENSSSUT00005041967.1">
    <property type="protein sequence ID" value="ENSSSUP00005036857.1"/>
    <property type="gene ID" value="ENSSSUG00005023564.1"/>
</dbReference>
<keyword evidence="11" id="KW-0227">DNA damage</keyword>
<name>A0A673VSE7_SURSU</name>
<feature type="domain" description="Metallo-beta-lactamase" evidence="23">
    <location>
        <begin position="12"/>
        <end position="187"/>
    </location>
</feature>
<evidence type="ECO:0000256" key="15">
    <source>
        <dbReference type="ARBA" id="ARBA00022895"/>
    </source>
</evidence>